<dbReference type="FunFam" id="2.40.50.140:FF:000345">
    <property type="entry name" value="RecQ-mediated genome instability-like protein"/>
    <property type="match status" value="1"/>
</dbReference>
<dbReference type="InterPro" id="IPR035669">
    <property type="entry name" value="SGNH_plant_lipase-like"/>
</dbReference>
<comment type="similarity">
    <text evidence="1">Belongs to the 'GDSL' lipolytic enzyme family.</text>
</comment>
<dbReference type="InterPro" id="IPR050592">
    <property type="entry name" value="GDSL_lipolytic_enzyme"/>
</dbReference>
<dbReference type="PANTHER" id="PTHR45642">
    <property type="entry name" value="GDSL ESTERASE/LIPASE EXL3"/>
    <property type="match status" value="1"/>
</dbReference>
<proteinExistence type="inferred from homology"/>
<dbReference type="AlphaFoldDB" id="A0A438F346"/>
<feature type="signal peptide" evidence="2">
    <location>
        <begin position="1"/>
        <end position="23"/>
    </location>
</feature>
<gene>
    <name evidence="3" type="primary">VvCHDh000218_0</name>
    <name evidence="3" type="ORF">CK203_068353</name>
</gene>
<feature type="chain" id="PRO_5019522088" evidence="2">
    <location>
        <begin position="24"/>
        <end position="459"/>
    </location>
</feature>
<dbReference type="Gene3D" id="3.40.50.1110">
    <property type="entry name" value="SGNH hydrolase"/>
    <property type="match status" value="1"/>
</dbReference>
<dbReference type="Pfam" id="PF16100">
    <property type="entry name" value="RMI2"/>
    <property type="match status" value="1"/>
</dbReference>
<evidence type="ECO:0000256" key="2">
    <source>
        <dbReference type="SAM" id="SignalP"/>
    </source>
</evidence>
<evidence type="ECO:0000313" key="4">
    <source>
        <dbReference type="Proteomes" id="UP000288805"/>
    </source>
</evidence>
<dbReference type="GO" id="GO:0016788">
    <property type="term" value="F:hydrolase activity, acting on ester bonds"/>
    <property type="evidence" value="ECO:0007669"/>
    <property type="project" value="InterPro"/>
</dbReference>
<dbReference type="EMBL" id="QGNW01001128">
    <property type="protein sequence ID" value="RVW54440.1"/>
    <property type="molecule type" value="Genomic_DNA"/>
</dbReference>
<protein>
    <submittedName>
        <fullName evidence="3">GDSL esterase/lipase</fullName>
    </submittedName>
</protein>
<evidence type="ECO:0000313" key="3">
    <source>
        <dbReference type="EMBL" id="RVW54440.1"/>
    </source>
</evidence>
<sequence>MGFPGSFWASWLLLVMVVSVAKGQPLVPAMFIFGDSAVDAGNNNHLDTIVKANFPPYGRDFISHKPTGRFCNGKLASDFTAENIGFTSYPPAYLSKEAKGNNLLIGANFASAASGYYHTTAKLSNAISLSKQLEYFKEYQERVAKIVGKSNASSIISGAIYLVSGGSSDFLQNYYINPLLYEAYSPDQFSDLLIHSYSIFIQELYGLGARKIGVTSLPPLGCVPAAITIFGTDSNDCVAKLNKDAVSFNNKLNATSQSLLNKLSGLNLLVFDIYQPLYNLVTKPTENGFFESRKACCGTGLLETSILCNAESVGTCANATEETGEDGLQPSSAEVMCGQLRKAKETTSQNAFTLGGVLFQRAWLQGVLVSVSDDAQGRFVLDDGTGVIHLSLSGDFLHRNWKIGMYVMVVGGYFVLSGEPPMIKVHKIVDLSPFPDRESMWYLEVIEAFRLFYQPLYEE</sequence>
<dbReference type="InterPro" id="IPR032245">
    <property type="entry name" value="RMI2"/>
</dbReference>
<evidence type="ECO:0000256" key="1">
    <source>
        <dbReference type="ARBA" id="ARBA00008668"/>
    </source>
</evidence>
<dbReference type="CDD" id="cd01837">
    <property type="entry name" value="SGNH_plant_lipase_like"/>
    <property type="match status" value="1"/>
</dbReference>
<dbReference type="InterPro" id="IPR001087">
    <property type="entry name" value="GDSL"/>
</dbReference>
<dbReference type="InterPro" id="IPR036514">
    <property type="entry name" value="SGNH_hydro_sf"/>
</dbReference>
<organism evidence="3 4">
    <name type="scientific">Vitis vinifera</name>
    <name type="common">Grape</name>
    <dbReference type="NCBI Taxonomy" id="29760"/>
    <lineage>
        <taxon>Eukaryota</taxon>
        <taxon>Viridiplantae</taxon>
        <taxon>Streptophyta</taxon>
        <taxon>Embryophyta</taxon>
        <taxon>Tracheophyta</taxon>
        <taxon>Spermatophyta</taxon>
        <taxon>Magnoliopsida</taxon>
        <taxon>eudicotyledons</taxon>
        <taxon>Gunneridae</taxon>
        <taxon>Pentapetalae</taxon>
        <taxon>rosids</taxon>
        <taxon>Vitales</taxon>
        <taxon>Vitaceae</taxon>
        <taxon>Viteae</taxon>
        <taxon>Vitis</taxon>
    </lineage>
</organism>
<accession>A0A438F346</accession>
<dbReference type="PANTHER" id="PTHR45642:SF67">
    <property type="entry name" value="GDSL-LIKE LIPASE_ACYLHYDROLASE FAMILY PROTEIN, EXPRESSED"/>
    <property type="match status" value="1"/>
</dbReference>
<keyword evidence="2" id="KW-0732">Signal</keyword>
<comment type="caution">
    <text evidence="3">The sequence shown here is derived from an EMBL/GenBank/DDBJ whole genome shotgun (WGS) entry which is preliminary data.</text>
</comment>
<reference evidence="3 4" key="1">
    <citation type="journal article" date="2018" name="PLoS Genet.">
        <title>Population sequencing reveals clonal diversity and ancestral inbreeding in the grapevine cultivar Chardonnay.</title>
        <authorList>
            <person name="Roach M.J."/>
            <person name="Johnson D.L."/>
            <person name="Bohlmann J."/>
            <person name="van Vuuren H.J."/>
            <person name="Jones S.J."/>
            <person name="Pretorius I.S."/>
            <person name="Schmidt S.A."/>
            <person name="Borneman A.R."/>
        </authorList>
    </citation>
    <scope>NUCLEOTIDE SEQUENCE [LARGE SCALE GENOMIC DNA]</scope>
    <source>
        <strain evidence="4">cv. Chardonnay</strain>
        <tissue evidence="3">Leaf</tissue>
    </source>
</reference>
<dbReference type="Gene3D" id="2.40.50.140">
    <property type="entry name" value="Nucleic acid-binding proteins"/>
    <property type="match status" value="1"/>
</dbReference>
<dbReference type="Proteomes" id="UP000288805">
    <property type="component" value="Unassembled WGS sequence"/>
</dbReference>
<dbReference type="Pfam" id="PF00657">
    <property type="entry name" value="Lipase_GDSL"/>
    <property type="match status" value="1"/>
</dbReference>
<dbReference type="FunFam" id="3.40.50.1110:FF:000003">
    <property type="entry name" value="GDSL esterase/lipase APG"/>
    <property type="match status" value="1"/>
</dbReference>
<dbReference type="InterPro" id="IPR012340">
    <property type="entry name" value="NA-bd_OB-fold"/>
</dbReference>
<name>A0A438F346_VITVI</name>